<dbReference type="AlphaFoldDB" id="A0A267EPG9"/>
<evidence type="ECO:0000313" key="4">
    <source>
        <dbReference type="EMBL" id="PAA63381.1"/>
    </source>
</evidence>
<gene>
    <name evidence="4" type="ORF">BOX15_Mlig009885g1</name>
</gene>
<dbReference type="InterPro" id="IPR000504">
    <property type="entry name" value="RRM_dom"/>
</dbReference>
<evidence type="ECO:0000259" key="3">
    <source>
        <dbReference type="PROSITE" id="PS50102"/>
    </source>
</evidence>
<sequence length="420" mass="44523">MVKIFVGNIHDPAPDFETQLRCAFEKFGTVTDCRLISNYAFVHMESEDSASKAISGLHKTMLGNSRVNVELGRPDRNRNERGQTGGDRRGGYRGGGGGGGMGGGGQMAYMSNFAFRGQPSGAAAFFQQTQPGYGLAGYGFQQQQQPLLAYGLPQRPPNPADMIGGTSMDSFVANGGDGGLIDASAGGRQKRFAADASGLGGLSGGGGGGGGGQAGGDGGKMPRLDYEQQQQQQQVAAYYPGYADLLTYGGRTTAPLLPCTAAPPAPAAAWKPTAATLATLTDTDRPPAPTIRPLPRRQLLFMAASATRRAPTAPTVRIYRQLINSSRRRCRSIRQRQASLAPLQHSRRRPIRTTVAATPALSLSMVAPCTAPPQEPGWRHCRQPQCLALAIPPLARCILANIENEQHLLTDGEQNFFPTA</sequence>
<dbReference type="EMBL" id="NIVC01001848">
    <property type="protein sequence ID" value="PAA63381.1"/>
    <property type="molecule type" value="Genomic_DNA"/>
</dbReference>
<dbReference type="Pfam" id="PF00076">
    <property type="entry name" value="RRM_1"/>
    <property type="match status" value="1"/>
</dbReference>
<feature type="region of interest" description="Disordered" evidence="2">
    <location>
        <begin position="68"/>
        <end position="99"/>
    </location>
</feature>
<name>A0A267EPG9_9PLAT</name>
<dbReference type="STRING" id="282301.A0A267EPG9"/>
<comment type="caution">
    <text evidence="4">The sequence shown here is derived from an EMBL/GenBank/DDBJ whole genome shotgun (WGS) entry which is preliminary data.</text>
</comment>
<dbReference type="OrthoDB" id="79941at2759"/>
<dbReference type="SUPFAM" id="SSF54928">
    <property type="entry name" value="RNA-binding domain, RBD"/>
    <property type="match status" value="1"/>
</dbReference>
<proteinExistence type="predicted"/>
<dbReference type="PANTHER" id="PTHR23147">
    <property type="entry name" value="SERINE/ARGININE RICH SPLICING FACTOR"/>
    <property type="match status" value="1"/>
</dbReference>
<dbReference type="SMART" id="SM00360">
    <property type="entry name" value="RRM"/>
    <property type="match status" value="1"/>
</dbReference>
<dbReference type="InterPro" id="IPR012677">
    <property type="entry name" value="Nucleotide-bd_a/b_plait_sf"/>
</dbReference>
<feature type="region of interest" description="Disordered" evidence="2">
    <location>
        <begin position="202"/>
        <end position="223"/>
    </location>
</feature>
<feature type="compositionally biased region" description="Basic and acidic residues" evidence="2">
    <location>
        <begin position="72"/>
        <end position="90"/>
    </location>
</feature>
<accession>A0A267EPG9</accession>
<dbReference type="InterPro" id="IPR035979">
    <property type="entry name" value="RBD_domain_sf"/>
</dbReference>
<dbReference type="Gene3D" id="3.30.70.330">
    <property type="match status" value="1"/>
</dbReference>
<protein>
    <recommendedName>
        <fullName evidence="3">RRM domain-containing protein</fullName>
    </recommendedName>
</protein>
<dbReference type="InterPro" id="IPR050907">
    <property type="entry name" value="SRSF"/>
</dbReference>
<feature type="compositionally biased region" description="Gly residues" evidence="2">
    <location>
        <begin position="202"/>
        <end position="219"/>
    </location>
</feature>
<organism evidence="4 5">
    <name type="scientific">Macrostomum lignano</name>
    <dbReference type="NCBI Taxonomy" id="282301"/>
    <lineage>
        <taxon>Eukaryota</taxon>
        <taxon>Metazoa</taxon>
        <taxon>Spiralia</taxon>
        <taxon>Lophotrochozoa</taxon>
        <taxon>Platyhelminthes</taxon>
        <taxon>Rhabditophora</taxon>
        <taxon>Macrostomorpha</taxon>
        <taxon>Macrostomida</taxon>
        <taxon>Macrostomidae</taxon>
        <taxon>Macrostomum</taxon>
    </lineage>
</organism>
<dbReference type="PROSITE" id="PS50102">
    <property type="entry name" value="RRM"/>
    <property type="match status" value="1"/>
</dbReference>
<evidence type="ECO:0000256" key="1">
    <source>
        <dbReference type="PROSITE-ProRule" id="PRU00176"/>
    </source>
</evidence>
<evidence type="ECO:0000256" key="2">
    <source>
        <dbReference type="SAM" id="MobiDB-lite"/>
    </source>
</evidence>
<reference evidence="4 5" key="1">
    <citation type="submission" date="2017-06" db="EMBL/GenBank/DDBJ databases">
        <title>A platform for efficient transgenesis in Macrostomum lignano, a flatworm model organism for stem cell research.</title>
        <authorList>
            <person name="Berezikov E."/>
        </authorList>
    </citation>
    <scope>NUCLEOTIDE SEQUENCE [LARGE SCALE GENOMIC DNA]</scope>
    <source>
        <strain evidence="4">DV1</strain>
        <tissue evidence="4">Whole organism</tissue>
    </source>
</reference>
<feature type="domain" description="RRM" evidence="3">
    <location>
        <begin position="2"/>
        <end position="74"/>
    </location>
</feature>
<keyword evidence="5" id="KW-1185">Reference proteome</keyword>
<evidence type="ECO:0000313" key="5">
    <source>
        <dbReference type="Proteomes" id="UP000215902"/>
    </source>
</evidence>
<keyword evidence="1" id="KW-0694">RNA-binding</keyword>
<dbReference type="Proteomes" id="UP000215902">
    <property type="component" value="Unassembled WGS sequence"/>
</dbReference>
<dbReference type="GO" id="GO:0003723">
    <property type="term" value="F:RNA binding"/>
    <property type="evidence" value="ECO:0007669"/>
    <property type="project" value="UniProtKB-UniRule"/>
</dbReference>